<gene>
    <name evidence="2" type="ORF">WJX81_006655</name>
</gene>
<evidence type="ECO:0000313" key="3">
    <source>
        <dbReference type="Proteomes" id="UP001445335"/>
    </source>
</evidence>
<keyword evidence="3" id="KW-1185">Reference proteome</keyword>
<accession>A0AAW1QJ19</accession>
<comment type="caution">
    <text evidence="2">The sequence shown here is derived from an EMBL/GenBank/DDBJ whole genome shotgun (WGS) entry which is preliminary data.</text>
</comment>
<dbReference type="AlphaFoldDB" id="A0AAW1QJ19"/>
<name>A0AAW1QJ19_9CHLO</name>
<dbReference type="Proteomes" id="UP001445335">
    <property type="component" value="Unassembled WGS sequence"/>
</dbReference>
<sequence length="235" mass="26498">MSAEVTSPAFVSRGLSASEKEICSAMARGQEPSASSVEGMQTRGRKRLLEQTAESEHKRPARRPAPAVRRQRKCSLQLSLFVRWHSPMGKTKVMRLQLRSVGSVEALQGISKNLVTRAFPDYERPDYLTSADFFKFTPTEQFMSLPGDIARTEFRLVASYNGWEYTVLERELGAHRDPSRKMLVTVIEFESTAMMIGQLGVRVSLIAYPVVSIKKAFLEDIEHQLKTNPDFKGIL</sequence>
<reference evidence="2 3" key="1">
    <citation type="journal article" date="2024" name="Nat. Commun.">
        <title>Phylogenomics reveals the evolutionary origins of lichenization in chlorophyte algae.</title>
        <authorList>
            <person name="Puginier C."/>
            <person name="Libourel C."/>
            <person name="Otte J."/>
            <person name="Skaloud P."/>
            <person name="Haon M."/>
            <person name="Grisel S."/>
            <person name="Petersen M."/>
            <person name="Berrin J.G."/>
            <person name="Delaux P.M."/>
            <person name="Dal Grande F."/>
            <person name="Keller J."/>
        </authorList>
    </citation>
    <scope>NUCLEOTIDE SEQUENCE [LARGE SCALE GENOMIC DNA]</scope>
    <source>
        <strain evidence="2 3">SAG 245.80</strain>
    </source>
</reference>
<evidence type="ECO:0000256" key="1">
    <source>
        <dbReference type="SAM" id="MobiDB-lite"/>
    </source>
</evidence>
<protein>
    <submittedName>
        <fullName evidence="2">Uncharacterized protein</fullName>
    </submittedName>
</protein>
<dbReference type="EMBL" id="JALJOU010000101">
    <property type="protein sequence ID" value="KAK9821469.1"/>
    <property type="molecule type" value="Genomic_DNA"/>
</dbReference>
<evidence type="ECO:0000313" key="2">
    <source>
        <dbReference type="EMBL" id="KAK9821469.1"/>
    </source>
</evidence>
<organism evidence="2 3">
    <name type="scientific">Elliptochloris bilobata</name>
    <dbReference type="NCBI Taxonomy" id="381761"/>
    <lineage>
        <taxon>Eukaryota</taxon>
        <taxon>Viridiplantae</taxon>
        <taxon>Chlorophyta</taxon>
        <taxon>core chlorophytes</taxon>
        <taxon>Trebouxiophyceae</taxon>
        <taxon>Trebouxiophyceae incertae sedis</taxon>
        <taxon>Elliptochloris clade</taxon>
        <taxon>Elliptochloris</taxon>
    </lineage>
</organism>
<proteinExistence type="predicted"/>
<feature type="region of interest" description="Disordered" evidence="1">
    <location>
        <begin position="26"/>
        <end position="70"/>
    </location>
</feature>